<dbReference type="Proteomes" id="UP001225596">
    <property type="component" value="Unassembled WGS sequence"/>
</dbReference>
<dbReference type="Gene3D" id="3.40.50.300">
    <property type="entry name" value="P-loop containing nucleotide triphosphate hydrolases"/>
    <property type="match status" value="1"/>
</dbReference>
<evidence type="ECO:0000313" key="2">
    <source>
        <dbReference type="EMBL" id="MDQ9172039.1"/>
    </source>
</evidence>
<gene>
    <name evidence="2" type="ORF">Q8A64_16625</name>
</gene>
<accession>A0ABU1BVC9</accession>
<name>A0ABU1BVC9_9BURK</name>
<dbReference type="SUPFAM" id="SSF52540">
    <property type="entry name" value="P-loop containing nucleoside triphosphate hydrolases"/>
    <property type="match status" value="1"/>
</dbReference>
<organism evidence="2 3">
    <name type="scientific">Keguizhuia sedimenti</name>
    <dbReference type="NCBI Taxonomy" id="3064264"/>
    <lineage>
        <taxon>Bacteria</taxon>
        <taxon>Pseudomonadati</taxon>
        <taxon>Pseudomonadota</taxon>
        <taxon>Betaproteobacteria</taxon>
        <taxon>Burkholderiales</taxon>
        <taxon>Oxalobacteraceae</taxon>
        <taxon>Keguizhuia</taxon>
    </lineage>
</organism>
<dbReference type="EMBL" id="JAUYVH010000015">
    <property type="protein sequence ID" value="MDQ9172039.1"/>
    <property type="molecule type" value="Genomic_DNA"/>
</dbReference>
<reference evidence="2 3" key="1">
    <citation type="submission" date="2023-08" db="EMBL/GenBank/DDBJ databases">
        <title>Oxalobacteraceae gen .nov., isolated from river sludge outside the plant.</title>
        <authorList>
            <person name="Zhao S.Y."/>
        </authorList>
    </citation>
    <scope>NUCLEOTIDE SEQUENCE [LARGE SCALE GENOMIC DNA]</scope>
    <source>
        <strain evidence="2 3">R-40</strain>
    </source>
</reference>
<dbReference type="Pfam" id="PF01656">
    <property type="entry name" value="CbiA"/>
    <property type="match status" value="1"/>
</dbReference>
<evidence type="ECO:0000259" key="1">
    <source>
        <dbReference type="Pfam" id="PF01656"/>
    </source>
</evidence>
<protein>
    <submittedName>
        <fullName evidence="2">Conjugal transfer protein TraL</fullName>
    </submittedName>
</protein>
<feature type="domain" description="CobQ/CobB/MinD/ParA nucleotide binding" evidence="1">
    <location>
        <begin position="5"/>
        <end position="186"/>
    </location>
</feature>
<proteinExistence type="predicted"/>
<sequence>MAIHMIKQGKGGVGKSLIAAMLAQWLLTKDEPLYCADTDPVNDTFSRYKALNVETIQLLDDQDNINTRNFDALIEKLIAHEGNAVIDNGASTFVALNAYMKENGIVELLQDAGKEIFVHTVVTGGQAFQDTLIGLNLLLKTQKAPVVVWENEYFGKVEKNGKVFRDSEIYKNNQERIKGLVHIEKRTEHTFGHDIGVLCSNNLTFEEALTSELFGMIPRSRLHTVRKSIFSQLDKLPL</sequence>
<dbReference type="InterPro" id="IPR027417">
    <property type="entry name" value="P-loop_NTPase"/>
</dbReference>
<dbReference type="InterPro" id="IPR002586">
    <property type="entry name" value="CobQ/CobB/MinD/ParA_Nub-bd_dom"/>
</dbReference>
<comment type="caution">
    <text evidence="2">The sequence shown here is derived from an EMBL/GenBank/DDBJ whole genome shotgun (WGS) entry which is preliminary data.</text>
</comment>
<dbReference type="RefSeq" id="WP_338438035.1">
    <property type="nucleotide sequence ID" value="NZ_JAUYVH010000015.1"/>
</dbReference>
<keyword evidence="3" id="KW-1185">Reference proteome</keyword>
<evidence type="ECO:0000313" key="3">
    <source>
        <dbReference type="Proteomes" id="UP001225596"/>
    </source>
</evidence>